<keyword evidence="1" id="KW-0732">Signal</keyword>
<evidence type="ECO:0000313" key="3">
    <source>
        <dbReference type="EMBL" id="QSX35491.1"/>
    </source>
</evidence>
<sequence>MLKHTLQPLLASAAILLAGVTSANAELQLQTYNPQQNGIFPISSTLISGEHEAMLVDAQFSTQDGAALVQLIKQSGKQLTTILITCGDPDFYFGLQPIVAAFPNAKVVATQKVVDHINATKAAKIAYWGPILKSGAPTEIIVPQATEQRSFSVDGDTVELRKADDYGAFLWIPSNRTVLGGVAVVAGQHAWTADTQTVAARQQWRDDINAMLALKPQKVIPGHYVKQMPNGVAALQFTEQYLQTFDEVLRQSADSAAVIASMKAKYPHLAGEQSLEMSAKVNTGEMKW</sequence>
<dbReference type="PANTHER" id="PTHR42951">
    <property type="entry name" value="METALLO-BETA-LACTAMASE DOMAIN-CONTAINING"/>
    <property type="match status" value="1"/>
</dbReference>
<dbReference type="NCBIfam" id="NF040580">
    <property type="entry name" value="MBL_fold_Vmh"/>
    <property type="match status" value="1"/>
</dbReference>
<protein>
    <submittedName>
        <fullName evidence="3">MBL fold metallo-hydrolase</fullName>
    </submittedName>
</protein>
<dbReference type="Gene3D" id="3.60.15.10">
    <property type="entry name" value="Ribonuclease Z/Hydroxyacylglutathione hydrolase-like"/>
    <property type="match status" value="1"/>
</dbReference>
<dbReference type="CDD" id="cd07739">
    <property type="entry name" value="metallo-hydrolase-like_MBL-fold"/>
    <property type="match status" value="1"/>
</dbReference>
<dbReference type="Proteomes" id="UP000662770">
    <property type="component" value="Chromosome"/>
</dbReference>
<reference evidence="3 4" key="1">
    <citation type="submission" date="2021-03" db="EMBL/GenBank/DDBJ databases">
        <title>Novel species identification of genus Shewanella.</title>
        <authorList>
            <person name="Liu G."/>
            <person name="Zhang Q."/>
        </authorList>
    </citation>
    <scope>NUCLEOTIDE SEQUENCE [LARGE SCALE GENOMIC DNA]</scope>
    <source>
        <strain evidence="3 4">FJAT-51800</strain>
    </source>
</reference>
<organism evidence="3 4">
    <name type="scientific">Shewanella avicenniae</name>
    <dbReference type="NCBI Taxonomy" id="2814294"/>
    <lineage>
        <taxon>Bacteria</taxon>
        <taxon>Pseudomonadati</taxon>
        <taxon>Pseudomonadota</taxon>
        <taxon>Gammaproteobacteria</taxon>
        <taxon>Alteromonadales</taxon>
        <taxon>Shewanellaceae</taxon>
        <taxon>Shewanella</taxon>
    </lineage>
</organism>
<feature type="domain" description="Metallo-beta-lactamase" evidence="2">
    <location>
        <begin position="41"/>
        <end position="223"/>
    </location>
</feature>
<dbReference type="InterPro" id="IPR050855">
    <property type="entry name" value="NDM-1-like"/>
</dbReference>
<dbReference type="InterPro" id="IPR001279">
    <property type="entry name" value="Metallo-B-lactamas"/>
</dbReference>
<feature type="chain" id="PRO_5045737494" evidence="1">
    <location>
        <begin position="26"/>
        <end position="288"/>
    </location>
</feature>
<accession>A0ABX7QVD8</accession>
<name>A0ABX7QVD8_9GAMM</name>
<evidence type="ECO:0000256" key="1">
    <source>
        <dbReference type="SAM" id="SignalP"/>
    </source>
</evidence>
<dbReference type="PANTHER" id="PTHR42951:SF14">
    <property type="entry name" value="METALLO-BETA-LACTAMASE SUPERFAMILY PROTEIN"/>
    <property type="match status" value="1"/>
</dbReference>
<keyword evidence="4" id="KW-1185">Reference proteome</keyword>
<dbReference type="EMBL" id="CP071503">
    <property type="protein sequence ID" value="QSX35491.1"/>
    <property type="molecule type" value="Genomic_DNA"/>
</dbReference>
<dbReference type="InterPro" id="IPR036866">
    <property type="entry name" value="RibonucZ/Hydroxyglut_hydro"/>
</dbReference>
<dbReference type="Pfam" id="PF00753">
    <property type="entry name" value="Lactamase_B"/>
    <property type="match status" value="1"/>
</dbReference>
<feature type="signal peptide" evidence="1">
    <location>
        <begin position="1"/>
        <end position="25"/>
    </location>
</feature>
<proteinExistence type="predicted"/>
<evidence type="ECO:0000313" key="4">
    <source>
        <dbReference type="Proteomes" id="UP000662770"/>
    </source>
</evidence>
<dbReference type="SUPFAM" id="SSF56281">
    <property type="entry name" value="Metallo-hydrolase/oxidoreductase"/>
    <property type="match status" value="1"/>
</dbReference>
<dbReference type="SMART" id="SM00849">
    <property type="entry name" value="Lactamase_B"/>
    <property type="match status" value="1"/>
</dbReference>
<evidence type="ECO:0000259" key="2">
    <source>
        <dbReference type="SMART" id="SM00849"/>
    </source>
</evidence>
<gene>
    <name evidence="3" type="ORF">JYB87_11260</name>
</gene>